<feature type="transmembrane region" description="Helical" evidence="5">
    <location>
        <begin position="124"/>
        <end position="145"/>
    </location>
</feature>
<organism evidence="7 8">
    <name type="scientific">Sulfitobacter sediminilitoris</name>
    <dbReference type="NCBI Taxonomy" id="2698830"/>
    <lineage>
        <taxon>Bacteria</taxon>
        <taxon>Pseudomonadati</taxon>
        <taxon>Pseudomonadota</taxon>
        <taxon>Alphaproteobacteria</taxon>
        <taxon>Rhodobacterales</taxon>
        <taxon>Roseobacteraceae</taxon>
        <taxon>Sulfitobacter</taxon>
    </lineage>
</organism>
<keyword evidence="3 5" id="KW-1133">Transmembrane helix</keyword>
<feature type="domain" description="O-antigen ligase-related" evidence="6">
    <location>
        <begin position="197"/>
        <end position="348"/>
    </location>
</feature>
<evidence type="ECO:0000313" key="7">
    <source>
        <dbReference type="EMBL" id="NEK25090.1"/>
    </source>
</evidence>
<accession>A0A6P0CI60</accession>
<feature type="transmembrane region" description="Helical" evidence="5">
    <location>
        <begin position="63"/>
        <end position="85"/>
    </location>
</feature>
<comment type="caution">
    <text evidence="7">The sequence shown here is derived from an EMBL/GenBank/DDBJ whole genome shotgun (WGS) entry which is preliminary data.</text>
</comment>
<keyword evidence="4 5" id="KW-0472">Membrane</keyword>
<evidence type="ECO:0000313" key="8">
    <source>
        <dbReference type="Proteomes" id="UP000468591"/>
    </source>
</evidence>
<evidence type="ECO:0000256" key="5">
    <source>
        <dbReference type="SAM" id="Phobius"/>
    </source>
</evidence>
<feature type="transmembrane region" description="Helical" evidence="5">
    <location>
        <begin position="91"/>
        <end position="112"/>
    </location>
</feature>
<evidence type="ECO:0000256" key="1">
    <source>
        <dbReference type="ARBA" id="ARBA00004141"/>
    </source>
</evidence>
<dbReference type="Pfam" id="PF04932">
    <property type="entry name" value="Wzy_C"/>
    <property type="match status" value="1"/>
</dbReference>
<name>A0A6P0CI60_9RHOB</name>
<feature type="transmembrane region" description="Helical" evidence="5">
    <location>
        <begin position="165"/>
        <end position="183"/>
    </location>
</feature>
<feature type="transmembrane region" description="Helical" evidence="5">
    <location>
        <begin position="38"/>
        <end position="56"/>
    </location>
</feature>
<gene>
    <name evidence="7" type="ORF">GV827_22235</name>
</gene>
<feature type="transmembrane region" description="Helical" evidence="5">
    <location>
        <begin position="234"/>
        <end position="256"/>
    </location>
</feature>
<keyword evidence="2 5" id="KW-0812">Transmembrane</keyword>
<dbReference type="AlphaFoldDB" id="A0A6P0CI60"/>
<comment type="subcellular location">
    <subcellularLocation>
        <location evidence="1">Membrane</location>
        <topology evidence="1">Multi-pass membrane protein</topology>
    </subcellularLocation>
</comment>
<protein>
    <recommendedName>
        <fullName evidence="6">O-antigen ligase-related domain-containing protein</fullName>
    </recommendedName>
</protein>
<reference evidence="7 8" key="1">
    <citation type="submission" date="2020-01" db="EMBL/GenBank/DDBJ databases">
        <title>Sulfitobacter sediminilitoris sp. nov., isolated from a tidal flat.</title>
        <authorList>
            <person name="Park S."/>
            <person name="Yoon J.-H."/>
        </authorList>
    </citation>
    <scope>NUCLEOTIDE SEQUENCE [LARGE SCALE GENOMIC DNA]</scope>
    <source>
        <strain evidence="7 8">JBTF-M27</strain>
    </source>
</reference>
<evidence type="ECO:0000256" key="2">
    <source>
        <dbReference type="ARBA" id="ARBA00022692"/>
    </source>
</evidence>
<dbReference type="InterPro" id="IPR007016">
    <property type="entry name" value="O-antigen_ligase-rel_domated"/>
</dbReference>
<proteinExistence type="predicted"/>
<dbReference type="EMBL" id="JAABNT010000037">
    <property type="protein sequence ID" value="NEK25090.1"/>
    <property type="molecule type" value="Genomic_DNA"/>
</dbReference>
<feature type="transmembrane region" description="Helical" evidence="5">
    <location>
        <begin position="195"/>
        <end position="222"/>
    </location>
</feature>
<dbReference type="Proteomes" id="UP000468591">
    <property type="component" value="Unassembled WGS sequence"/>
</dbReference>
<feature type="transmembrane region" description="Helical" evidence="5">
    <location>
        <begin position="389"/>
        <end position="407"/>
    </location>
</feature>
<dbReference type="GO" id="GO:0016020">
    <property type="term" value="C:membrane"/>
    <property type="evidence" value="ECO:0007669"/>
    <property type="project" value="UniProtKB-SubCell"/>
</dbReference>
<feature type="transmembrane region" description="Helical" evidence="5">
    <location>
        <begin position="7"/>
        <end position="26"/>
    </location>
</feature>
<keyword evidence="8" id="KW-1185">Reference proteome</keyword>
<evidence type="ECO:0000259" key="6">
    <source>
        <dbReference type="Pfam" id="PF04932"/>
    </source>
</evidence>
<dbReference type="RefSeq" id="WP_164356364.1">
    <property type="nucleotide sequence ID" value="NZ_JAABNT010000037.1"/>
</dbReference>
<evidence type="ECO:0000256" key="3">
    <source>
        <dbReference type="ARBA" id="ARBA00022989"/>
    </source>
</evidence>
<feature type="transmembrane region" description="Helical" evidence="5">
    <location>
        <begin position="332"/>
        <end position="354"/>
    </location>
</feature>
<evidence type="ECO:0000256" key="4">
    <source>
        <dbReference type="ARBA" id="ARBA00023136"/>
    </source>
</evidence>
<sequence length="420" mass="47593">MTNLLRFRYGVLVACVWIYIAIQVFWNYPYLRALYEGSIIFSVAGFLVIIGMNLVAKKSVSIFSLYILILVIYIPLQLAYAAALVWGQPMIFGVLARRGDALMLSVAILYELCQRGRIEVEDIVRGLLVVSWFAALIFVVTKIFLDPGNFLEYVTFAKGGSVNPAYFVFTTHILVFLTYYFWTSSRLDGTLRSKMFFLFLVLSLFFLGVGRAGLLAFLIGVLSIEYQLGRLTRLAVFSVTALISAMPIIMTFLIFAPEFLQTLIEPFQNAIDVVLFGIETGEPSADARLFQTMEAWPMIIEHWLLGVGFLSARWNEGFLGQFTYFYPTDIGLLGALFVYGMLGMVIYLFVPYLAWKVSRCTPCRVGPLRIPYIASVAWLTYSFSLSVSTGFFIFSPAPTLFFIFLVGEMRRATLRRGVRW</sequence>